<keyword evidence="5" id="KW-0464">Manganese</keyword>
<evidence type="ECO:0000259" key="10">
    <source>
        <dbReference type="PROSITE" id="PS00125"/>
    </source>
</evidence>
<evidence type="ECO:0000256" key="6">
    <source>
        <dbReference type="ARBA" id="ARBA00047761"/>
    </source>
</evidence>
<dbReference type="GO" id="GO:0005737">
    <property type="term" value="C:cytoplasm"/>
    <property type="evidence" value="ECO:0007669"/>
    <property type="project" value="TreeGrafter"/>
</dbReference>
<keyword evidence="12" id="KW-1185">Reference proteome</keyword>
<evidence type="ECO:0000256" key="5">
    <source>
        <dbReference type="ARBA" id="ARBA00023211"/>
    </source>
</evidence>
<feature type="domain" description="Serine/threonine specific protein phosphatases" evidence="10">
    <location>
        <begin position="128"/>
        <end position="133"/>
    </location>
</feature>
<dbReference type="SMART" id="SM00156">
    <property type="entry name" value="PP2Ac"/>
    <property type="match status" value="1"/>
</dbReference>
<name>A0A1J4KHH5_9EUKA</name>
<comment type="cofactor">
    <cofactor evidence="1">
        <name>Mn(2+)</name>
        <dbReference type="ChEBI" id="CHEBI:29035"/>
    </cofactor>
</comment>
<proteinExistence type="inferred from homology"/>
<dbReference type="GO" id="GO:0046872">
    <property type="term" value="F:metal ion binding"/>
    <property type="evidence" value="ECO:0007669"/>
    <property type="project" value="UniProtKB-KW"/>
</dbReference>
<feature type="compositionally biased region" description="Low complexity" evidence="9">
    <location>
        <begin position="356"/>
        <end position="366"/>
    </location>
</feature>
<dbReference type="Proteomes" id="UP000179807">
    <property type="component" value="Unassembled WGS sequence"/>
</dbReference>
<dbReference type="GO" id="GO:0005634">
    <property type="term" value="C:nucleus"/>
    <property type="evidence" value="ECO:0007669"/>
    <property type="project" value="TreeGrafter"/>
</dbReference>
<dbReference type="PANTHER" id="PTHR11668:SF300">
    <property type="entry name" value="SERINE_THREONINE-PROTEIN PHOSPHATASE"/>
    <property type="match status" value="1"/>
</dbReference>
<dbReference type="AlphaFoldDB" id="A0A1J4KHH5"/>
<dbReference type="VEuPathDB" id="TrichDB:TRFO_04720"/>
<dbReference type="SUPFAM" id="SSF56300">
    <property type="entry name" value="Metallo-dependent phosphatases"/>
    <property type="match status" value="1"/>
</dbReference>
<accession>A0A1J4KHH5</accession>
<keyword evidence="4" id="KW-0904">Protein phosphatase</keyword>
<evidence type="ECO:0000313" key="11">
    <source>
        <dbReference type="EMBL" id="OHT09110.1"/>
    </source>
</evidence>
<dbReference type="GO" id="GO:0004722">
    <property type="term" value="F:protein serine/threonine phosphatase activity"/>
    <property type="evidence" value="ECO:0007669"/>
    <property type="project" value="UniProtKB-EC"/>
</dbReference>
<dbReference type="InterPro" id="IPR006186">
    <property type="entry name" value="Ser/Thr-sp_prot-phosphatase"/>
</dbReference>
<gene>
    <name evidence="11" type="ORF">TRFO_04720</name>
</gene>
<dbReference type="InterPro" id="IPR029052">
    <property type="entry name" value="Metallo-depent_PP-like"/>
</dbReference>
<dbReference type="GeneID" id="94826768"/>
<evidence type="ECO:0000256" key="2">
    <source>
        <dbReference type="ARBA" id="ARBA00022723"/>
    </source>
</evidence>
<dbReference type="InterPro" id="IPR050341">
    <property type="entry name" value="PP1_catalytic_subunit"/>
</dbReference>
<evidence type="ECO:0000256" key="9">
    <source>
        <dbReference type="SAM" id="MobiDB-lite"/>
    </source>
</evidence>
<reference evidence="11" key="1">
    <citation type="submission" date="2016-10" db="EMBL/GenBank/DDBJ databases">
        <authorList>
            <person name="Benchimol M."/>
            <person name="Almeida L.G."/>
            <person name="Vasconcelos A.T."/>
            <person name="Perreira-Neves A."/>
            <person name="Rosa I.A."/>
            <person name="Tasca T."/>
            <person name="Bogo M.R."/>
            <person name="de Souza W."/>
        </authorList>
    </citation>
    <scope>NUCLEOTIDE SEQUENCE [LARGE SCALE GENOMIC DNA]</scope>
    <source>
        <strain evidence="11">K</strain>
    </source>
</reference>
<evidence type="ECO:0000256" key="1">
    <source>
        <dbReference type="ARBA" id="ARBA00001936"/>
    </source>
</evidence>
<evidence type="ECO:0000256" key="7">
    <source>
        <dbReference type="ARBA" id="ARBA00048336"/>
    </source>
</evidence>
<evidence type="ECO:0000256" key="3">
    <source>
        <dbReference type="ARBA" id="ARBA00022801"/>
    </source>
</evidence>
<dbReference type="PANTHER" id="PTHR11668">
    <property type="entry name" value="SERINE/THREONINE PROTEIN PHOSPHATASE"/>
    <property type="match status" value="1"/>
</dbReference>
<protein>
    <recommendedName>
        <fullName evidence="8">Serine/threonine-protein phosphatase</fullName>
        <ecNumber evidence="8">3.1.3.16</ecNumber>
    </recommendedName>
</protein>
<keyword evidence="3 8" id="KW-0378">Hydrolase</keyword>
<comment type="catalytic activity">
    <reaction evidence="6">
        <text>O-phospho-L-seryl-[protein] + H2O = L-seryl-[protein] + phosphate</text>
        <dbReference type="Rhea" id="RHEA:20629"/>
        <dbReference type="Rhea" id="RHEA-COMP:9863"/>
        <dbReference type="Rhea" id="RHEA-COMP:11604"/>
        <dbReference type="ChEBI" id="CHEBI:15377"/>
        <dbReference type="ChEBI" id="CHEBI:29999"/>
        <dbReference type="ChEBI" id="CHEBI:43474"/>
        <dbReference type="ChEBI" id="CHEBI:83421"/>
        <dbReference type="EC" id="3.1.3.16"/>
    </reaction>
</comment>
<dbReference type="Gene3D" id="3.60.21.10">
    <property type="match status" value="1"/>
</dbReference>
<dbReference type="CDD" id="cd00144">
    <property type="entry name" value="MPP_PPP_family"/>
    <property type="match status" value="1"/>
</dbReference>
<dbReference type="RefSeq" id="XP_068362246.1">
    <property type="nucleotide sequence ID" value="XM_068492064.1"/>
</dbReference>
<evidence type="ECO:0000313" key="12">
    <source>
        <dbReference type="Proteomes" id="UP000179807"/>
    </source>
</evidence>
<dbReference type="Pfam" id="PF00149">
    <property type="entry name" value="Metallophos"/>
    <property type="match status" value="1"/>
</dbReference>
<evidence type="ECO:0000256" key="8">
    <source>
        <dbReference type="RuleBase" id="RU004273"/>
    </source>
</evidence>
<dbReference type="EMBL" id="MLAK01000649">
    <property type="protein sequence ID" value="OHT09110.1"/>
    <property type="molecule type" value="Genomic_DNA"/>
</dbReference>
<keyword evidence="2" id="KW-0479">Metal-binding</keyword>
<feature type="region of interest" description="Disordered" evidence="9">
    <location>
        <begin position="356"/>
        <end position="376"/>
    </location>
</feature>
<dbReference type="PRINTS" id="PR00114">
    <property type="entry name" value="STPHPHTASE"/>
</dbReference>
<comment type="similarity">
    <text evidence="8">Belongs to the PPP phosphatase family.</text>
</comment>
<evidence type="ECO:0000256" key="4">
    <source>
        <dbReference type="ARBA" id="ARBA00022912"/>
    </source>
</evidence>
<dbReference type="EC" id="3.1.3.16" evidence="8"/>
<dbReference type="OrthoDB" id="10459682at2759"/>
<dbReference type="PROSITE" id="PS00125">
    <property type="entry name" value="SER_THR_PHOSPHATASE"/>
    <property type="match status" value="1"/>
</dbReference>
<comment type="catalytic activity">
    <reaction evidence="7 8">
        <text>O-phospho-L-threonyl-[protein] + H2O = L-threonyl-[protein] + phosphate</text>
        <dbReference type="Rhea" id="RHEA:47004"/>
        <dbReference type="Rhea" id="RHEA-COMP:11060"/>
        <dbReference type="Rhea" id="RHEA-COMP:11605"/>
        <dbReference type="ChEBI" id="CHEBI:15377"/>
        <dbReference type="ChEBI" id="CHEBI:30013"/>
        <dbReference type="ChEBI" id="CHEBI:43474"/>
        <dbReference type="ChEBI" id="CHEBI:61977"/>
        <dbReference type="EC" id="3.1.3.16"/>
    </reaction>
</comment>
<comment type="caution">
    <text evidence="11">The sequence shown here is derived from an EMBL/GenBank/DDBJ whole genome shotgun (WGS) entry which is preliminary data.</text>
</comment>
<organism evidence="11 12">
    <name type="scientific">Tritrichomonas foetus</name>
    <dbReference type="NCBI Taxonomy" id="1144522"/>
    <lineage>
        <taxon>Eukaryota</taxon>
        <taxon>Metamonada</taxon>
        <taxon>Parabasalia</taxon>
        <taxon>Tritrichomonadida</taxon>
        <taxon>Tritrichomonadidae</taxon>
        <taxon>Tritrichomonas</taxon>
    </lineage>
</organism>
<sequence>MEEKRTFNKIYQCYRTLLSLDVSEYESEKSRLVFPVVPIPILTELCASVCRTVMGEPVMLKLKGEYIVVGDLHGQILDLFRILRKFGHPPKRNYIFLGDIVDRGEFSTETVILIFLMKALWPENIYIIRGNHEFSDLWPSCGFLRELETIYGEAQVSPIFANVFAYLPLTAIVNDKYLCVHGGIGPKTPGIEQLEKIQRPCFSFLSEPVLSIVWSDPSEKVQDFQPSTRGTGYLYGASSLKTYLDSQNLELLIRGHECIDKGVEFCLNNRCVTVFSASNYCGVAMNQAGVLILKPEVEPESVVMNSLRWIKRTSASYLGSSSETSFFLSSKPTKLKSASQQSFPTLKQNISAKNSLLMNNGNSSSPNSPPGRTTPKLAKLAIQQPSSIPAEFLRPRNYSLKSC</sequence>
<dbReference type="InterPro" id="IPR004843">
    <property type="entry name" value="Calcineurin-like_PHP"/>
</dbReference>